<evidence type="ECO:0000313" key="4">
    <source>
        <dbReference type="Proteomes" id="UP000507245"/>
    </source>
</evidence>
<dbReference type="AlphaFoldDB" id="A0A6J5UYJ5"/>
<protein>
    <submittedName>
        <fullName evidence="1">Uncharacterized protein</fullName>
    </submittedName>
</protein>
<proteinExistence type="predicted"/>
<organism evidence="1 3">
    <name type="scientific">Prunus armeniaca</name>
    <name type="common">Apricot</name>
    <name type="synonym">Armeniaca vulgaris</name>
    <dbReference type="NCBI Taxonomy" id="36596"/>
    <lineage>
        <taxon>Eukaryota</taxon>
        <taxon>Viridiplantae</taxon>
        <taxon>Streptophyta</taxon>
        <taxon>Embryophyta</taxon>
        <taxon>Tracheophyta</taxon>
        <taxon>Spermatophyta</taxon>
        <taxon>Magnoliopsida</taxon>
        <taxon>eudicotyledons</taxon>
        <taxon>Gunneridae</taxon>
        <taxon>Pentapetalae</taxon>
        <taxon>rosids</taxon>
        <taxon>fabids</taxon>
        <taxon>Rosales</taxon>
        <taxon>Rosaceae</taxon>
        <taxon>Amygdaloideae</taxon>
        <taxon>Amygdaleae</taxon>
        <taxon>Prunus</taxon>
    </lineage>
</organism>
<accession>A0A6J5UYJ5</accession>
<reference evidence="1 3" key="2">
    <citation type="submission" date="2020-05" db="EMBL/GenBank/DDBJ databases">
        <authorList>
            <person name="Campoy J."/>
            <person name="Schneeberger K."/>
            <person name="Spophaly S."/>
        </authorList>
    </citation>
    <scope>NUCLEOTIDE SEQUENCE [LARGE SCALE GENOMIC DNA]</scope>
    <source>
        <strain evidence="1">PruArmRojPasFocal</strain>
    </source>
</reference>
<evidence type="ECO:0000313" key="2">
    <source>
        <dbReference type="EMBL" id="CAB4310639.1"/>
    </source>
</evidence>
<dbReference type="Proteomes" id="UP000507222">
    <property type="component" value="Unassembled WGS sequence"/>
</dbReference>
<evidence type="ECO:0000313" key="1">
    <source>
        <dbReference type="EMBL" id="CAB4280225.1"/>
    </source>
</evidence>
<gene>
    <name evidence="1" type="ORF">CURHAP_LOCUS33028</name>
    <name evidence="2" type="ORF">ORAREDHAP_LOCUS32592</name>
</gene>
<dbReference type="EMBL" id="CAEKKB010000005">
    <property type="protein sequence ID" value="CAB4310639.1"/>
    <property type="molecule type" value="Genomic_DNA"/>
</dbReference>
<name>A0A6J5UYJ5_PRUAR</name>
<keyword evidence="4" id="KW-1185">Reference proteome</keyword>
<dbReference type="Proteomes" id="UP000507245">
    <property type="component" value="Unassembled WGS sequence"/>
</dbReference>
<sequence>MAWRQTDWHWHISSHVISPGFVAASFRVVQNWVYLHDHDMFPLDSSGCLNYAHYEIFKYSEDDILSLHVYHGTYCGIPATVHYIRKSDFAKVAEFTEGLQYKLCAIHQGIIAHFIWPYDCLH</sequence>
<reference evidence="4" key="1">
    <citation type="journal article" date="2020" name="Genome Biol.">
        <title>Gamete binning: chromosome-level and haplotype-resolved genome assembly enabled by high-throughput single-cell sequencing of gamete genomes.</title>
        <authorList>
            <person name="Campoy J.A."/>
            <person name="Sun H."/>
            <person name="Goel M."/>
            <person name="Jiao W.-B."/>
            <person name="Folz-Donahue K."/>
            <person name="Wang N."/>
            <person name="Rubio M."/>
            <person name="Liu C."/>
            <person name="Kukat C."/>
            <person name="Ruiz D."/>
            <person name="Huettel B."/>
            <person name="Schneeberger K."/>
        </authorList>
    </citation>
    <scope>NUCLEOTIDE SEQUENCE [LARGE SCALE GENOMIC DNA]</scope>
    <source>
        <strain evidence="4">cv. Rojo Pasion</strain>
    </source>
</reference>
<dbReference type="EMBL" id="CAEKDK010000005">
    <property type="protein sequence ID" value="CAB4280225.1"/>
    <property type="molecule type" value="Genomic_DNA"/>
</dbReference>
<evidence type="ECO:0000313" key="3">
    <source>
        <dbReference type="Proteomes" id="UP000507222"/>
    </source>
</evidence>